<evidence type="ECO:0000313" key="13">
    <source>
        <dbReference type="Proteomes" id="UP000604046"/>
    </source>
</evidence>
<feature type="transmembrane region" description="Helical" evidence="9">
    <location>
        <begin position="295"/>
        <end position="317"/>
    </location>
</feature>
<name>A0A812TKE8_9DINO</name>
<dbReference type="EMBL" id="CAJNDS010002590">
    <property type="protein sequence ID" value="CAE7536382.1"/>
    <property type="molecule type" value="Genomic_DNA"/>
</dbReference>
<feature type="domain" description="ABC transmembrane type-1" evidence="11">
    <location>
        <begin position="67"/>
        <end position="346"/>
    </location>
</feature>
<evidence type="ECO:0000313" key="12">
    <source>
        <dbReference type="EMBL" id="CAE7536382.1"/>
    </source>
</evidence>
<dbReference type="PROSITE" id="PS50893">
    <property type="entry name" value="ABC_TRANSPORTER_2"/>
    <property type="match status" value="1"/>
</dbReference>
<dbReference type="SUPFAM" id="SSF52540">
    <property type="entry name" value="P-loop containing nucleoside triphosphate hydrolases"/>
    <property type="match status" value="1"/>
</dbReference>
<keyword evidence="3" id="KW-0547">Nucleotide-binding</keyword>
<dbReference type="GO" id="GO:0016020">
    <property type="term" value="C:membrane"/>
    <property type="evidence" value="ECO:0007669"/>
    <property type="project" value="UniProtKB-SubCell"/>
</dbReference>
<dbReference type="PANTHER" id="PTHR24221">
    <property type="entry name" value="ATP-BINDING CASSETTE SUB-FAMILY B"/>
    <property type="match status" value="1"/>
</dbReference>
<dbReference type="GO" id="GO:0005524">
    <property type="term" value="F:ATP binding"/>
    <property type="evidence" value="ECO:0007669"/>
    <property type="project" value="UniProtKB-KW"/>
</dbReference>
<keyword evidence="5 9" id="KW-1133">Transmembrane helix</keyword>
<comment type="subcellular location">
    <subcellularLocation>
        <location evidence="1">Membrane</location>
        <topology evidence="1">Multi-pass membrane protein</topology>
    </subcellularLocation>
</comment>
<evidence type="ECO:0000256" key="6">
    <source>
        <dbReference type="ARBA" id="ARBA00023136"/>
    </source>
</evidence>
<keyword evidence="6 9" id="KW-0472">Membrane</keyword>
<dbReference type="InterPro" id="IPR039421">
    <property type="entry name" value="Type_1_exporter"/>
</dbReference>
<evidence type="ECO:0000256" key="4">
    <source>
        <dbReference type="ARBA" id="ARBA00022840"/>
    </source>
</evidence>
<gene>
    <name evidence="12" type="primary">atm1</name>
    <name evidence="12" type="ORF">SNAT2548_LOCUS30058</name>
</gene>
<dbReference type="Pfam" id="PF00664">
    <property type="entry name" value="ABC_membrane"/>
    <property type="match status" value="1"/>
</dbReference>
<feature type="transmembrane region" description="Helical" evidence="9">
    <location>
        <begin position="212"/>
        <end position="232"/>
    </location>
</feature>
<evidence type="ECO:0000259" key="11">
    <source>
        <dbReference type="PROSITE" id="PS50929"/>
    </source>
</evidence>
<dbReference type="PANTHER" id="PTHR24221:SF654">
    <property type="entry name" value="ATP-BINDING CASSETTE SUB-FAMILY B MEMBER 6"/>
    <property type="match status" value="1"/>
</dbReference>
<feature type="transmembrane region" description="Helical" evidence="9">
    <location>
        <begin position="187"/>
        <end position="206"/>
    </location>
</feature>
<evidence type="ECO:0000256" key="7">
    <source>
        <dbReference type="ARBA" id="ARBA00024363"/>
    </source>
</evidence>
<accession>A0A812TKE8</accession>
<protein>
    <submittedName>
        <fullName evidence="12">Atm1 protein</fullName>
    </submittedName>
</protein>
<dbReference type="SMART" id="SM00382">
    <property type="entry name" value="AAA"/>
    <property type="match status" value="1"/>
</dbReference>
<feature type="compositionally biased region" description="Basic and acidic residues" evidence="8">
    <location>
        <begin position="13"/>
        <end position="33"/>
    </location>
</feature>
<evidence type="ECO:0000256" key="9">
    <source>
        <dbReference type="SAM" id="Phobius"/>
    </source>
</evidence>
<dbReference type="Pfam" id="PF00005">
    <property type="entry name" value="ABC_tran"/>
    <property type="match status" value="1"/>
</dbReference>
<dbReference type="InterPro" id="IPR036640">
    <property type="entry name" value="ABC1_TM_sf"/>
</dbReference>
<comment type="caution">
    <text evidence="12">The sequence shown here is derived from an EMBL/GenBank/DDBJ whole genome shotgun (WGS) entry which is preliminary data.</text>
</comment>
<evidence type="ECO:0000259" key="10">
    <source>
        <dbReference type="PROSITE" id="PS50893"/>
    </source>
</evidence>
<evidence type="ECO:0000256" key="3">
    <source>
        <dbReference type="ARBA" id="ARBA00022741"/>
    </source>
</evidence>
<sequence>MRRRPQASEAEASTEKAEKKSENSEGSKSEARAGGKRGSVSGWPLLQSVLVVWPYVEQQRGYKVRVFGCALLVTVSEFCKLYITLAYKALLDAVSQVSSEDVNGLLLPVLSTLLWYLGMKTAEQTASCFLNYLLVPLLEEVGLSVGVHVLRHAHALPPSYLQGKSTGELSSLVSTSRKSVKDFLYKLVYFVLGTSIQGTLTLLALLQHGWRFVAMVFVTCASYMFISSNMTVSLTENRVQMTSQERQYDGDITDAFLNLHTTRVFGAESYQLARLSRTQEALQACIYRHFRGITILALLQMAILNLGTLCVAVSALLQMQQGKMTAGDFALMMGFMLELRAPLSSFERDYRYQRISQTAIEELNQFLQRSPVADSGVEVVFQEGQLQYDAVSLSYGEGLAVMDISFRLPGGSFTGLVGSTGAGKSSVLRALFGFPEVKSGRILIDGQDVSRCSQSSLWSLTGYVPQSCALYRDTIRANITLAAASAGSSPDELEERMHSVCRIADIHDFVETLPEGYDTQLADQGSSISGGQRQRIAIARALFRQPRILVFDEPFSALGAETSQSILLQVREHLPQMTFLLVTHKLLHVTGCDTLLVFDGGRLVAKGSHDALLSSSDVYASMWNAQPTR</sequence>
<dbReference type="InterPro" id="IPR003439">
    <property type="entry name" value="ABC_transporter-like_ATP-bd"/>
</dbReference>
<dbReference type="GO" id="GO:0016887">
    <property type="term" value="F:ATP hydrolysis activity"/>
    <property type="evidence" value="ECO:0007669"/>
    <property type="project" value="InterPro"/>
</dbReference>
<keyword evidence="2 9" id="KW-0812">Transmembrane</keyword>
<organism evidence="12 13">
    <name type="scientific">Symbiodinium natans</name>
    <dbReference type="NCBI Taxonomy" id="878477"/>
    <lineage>
        <taxon>Eukaryota</taxon>
        <taxon>Sar</taxon>
        <taxon>Alveolata</taxon>
        <taxon>Dinophyceae</taxon>
        <taxon>Suessiales</taxon>
        <taxon>Symbiodiniaceae</taxon>
        <taxon>Symbiodinium</taxon>
    </lineage>
</organism>
<evidence type="ECO:0000256" key="2">
    <source>
        <dbReference type="ARBA" id="ARBA00022692"/>
    </source>
</evidence>
<evidence type="ECO:0000256" key="5">
    <source>
        <dbReference type="ARBA" id="ARBA00022989"/>
    </source>
</evidence>
<feature type="domain" description="ABC transporter" evidence="10">
    <location>
        <begin position="386"/>
        <end position="625"/>
    </location>
</feature>
<evidence type="ECO:0000256" key="8">
    <source>
        <dbReference type="SAM" id="MobiDB-lite"/>
    </source>
</evidence>
<dbReference type="Gene3D" id="1.20.1560.10">
    <property type="entry name" value="ABC transporter type 1, transmembrane domain"/>
    <property type="match status" value="1"/>
</dbReference>
<dbReference type="AlphaFoldDB" id="A0A812TKE8"/>
<dbReference type="InterPro" id="IPR011527">
    <property type="entry name" value="ABC1_TM_dom"/>
</dbReference>
<reference evidence="12" key="1">
    <citation type="submission" date="2021-02" db="EMBL/GenBank/DDBJ databases">
        <authorList>
            <person name="Dougan E. K."/>
            <person name="Rhodes N."/>
            <person name="Thang M."/>
            <person name="Chan C."/>
        </authorList>
    </citation>
    <scope>NUCLEOTIDE SEQUENCE</scope>
</reference>
<dbReference type="Gene3D" id="3.40.50.300">
    <property type="entry name" value="P-loop containing nucleotide triphosphate hydrolases"/>
    <property type="match status" value="1"/>
</dbReference>
<dbReference type="GO" id="GO:0140359">
    <property type="term" value="F:ABC-type transporter activity"/>
    <property type="evidence" value="ECO:0007669"/>
    <property type="project" value="InterPro"/>
</dbReference>
<keyword evidence="4" id="KW-0067">ATP-binding</keyword>
<comment type="similarity">
    <text evidence="7">Belongs to the ABC transporter superfamily. ABCB family. Heavy Metal importer (TC 3.A.1.210) subfamily.</text>
</comment>
<dbReference type="SUPFAM" id="SSF90123">
    <property type="entry name" value="ABC transporter transmembrane region"/>
    <property type="match status" value="1"/>
</dbReference>
<dbReference type="InterPro" id="IPR017871">
    <property type="entry name" value="ABC_transporter-like_CS"/>
</dbReference>
<proteinExistence type="inferred from homology"/>
<dbReference type="InterPro" id="IPR003593">
    <property type="entry name" value="AAA+_ATPase"/>
</dbReference>
<feature type="region of interest" description="Disordered" evidence="8">
    <location>
        <begin position="1"/>
        <end position="38"/>
    </location>
</feature>
<dbReference type="Proteomes" id="UP000604046">
    <property type="component" value="Unassembled WGS sequence"/>
</dbReference>
<keyword evidence="13" id="KW-1185">Reference proteome</keyword>
<dbReference type="InterPro" id="IPR027417">
    <property type="entry name" value="P-loop_NTPase"/>
</dbReference>
<dbReference type="PROSITE" id="PS50929">
    <property type="entry name" value="ABC_TM1F"/>
    <property type="match status" value="1"/>
</dbReference>
<dbReference type="OrthoDB" id="6500128at2759"/>
<dbReference type="PROSITE" id="PS00211">
    <property type="entry name" value="ABC_TRANSPORTER_1"/>
    <property type="match status" value="1"/>
</dbReference>
<evidence type="ECO:0000256" key="1">
    <source>
        <dbReference type="ARBA" id="ARBA00004141"/>
    </source>
</evidence>